<gene>
    <name evidence="1" type="ORF">LMG7053_05307</name>
</gene>
<organism evidence="1 2">
    <name type="scientific">Achromobacter ruhlandii</name>
    <dbReference type="NCBI Taxonomy" id="72557"/>
    <lineage>
        <taxon>Bacteria</taxon>
        <taxon>Pseudomonadati</taxon>
        <taxon>Pseudomonadota</taxon>
        <taxon>Betaproteobacteria</taxon>
        <taxon>Burkholderiales</taxon>
        <taxon>Alcaligenaceae</taxon>
        <taxon>Achromobacter</taxon>
    </lineage>
</organism>
<name>A0ABM8M321_9BURK</name>
<evidence type="ECO:0000313" key="1">
    <source>
        <dbReference type="EMBL" id="CAB3957504.1"/>
    </source>
</evidence>
<dbReference type="Proteomes" id="UP000494161">
    <property type="component" value="Unassembled WGS sequence"/>
</dbReference>
<evidence type="ECO:0000313" key="2">
    <source>
        <dbReference type="Proteomes" id="UP000494161"/>
    </source>
</evidence>
<protein>
    <submittedName>
        <fullName evidence="1">Uncharacterized protein</fullName>
    </submittedName>
</protein>
<comment type="caution">
    <text evidence="1">The sequence shown here is derived from an EMBL/GenBank/DDBJ whole genome shotgun (WGS) entry which is preliminary data.</text>
</comment>
<dbReference type="EMBL" id="CADILJ010000083">
    <property type="protein sequence ID" value="CAB3957504.1"/>
    <property type="molecule type" value="Genomic_DNA"/>
</dbReference>
<proteinExistence type="predicted"/>
<sequence>MFNVPGLTPEALIFSVPAPSLCRLSAATPLTCQSTNDSAFTVMPPPRQVWVSFGMTV</sequence>
<keyword evidence="2" id="KW-1185">Reference proteome</keyword>
<accession>A0ABM8M321</accession>
<reference evidence="1 2" key="1">
    <citation type="submission" date="2020-04" db="EMBL/GenBank/DDBJ databases">
        <authorList>
            <person name="De Canck E."/>
        </authorList>
    </citation>
    <scope>NUCLEOTIDE SEQUENCE [LARGE SCALE GENOMIC DNA]</scope>
    <source>
        <strain evidence="1 2">LMG 7053</strain>
    </source>
</reference>